<dbReference type="FunFam" id="3.40.50.10050:FF:000002">
    <property type="entry name" value="Eukaryotic translation initiation factor 5B"/>
    <property type="match status" value="1"/>
</dbReference>
<feature type="region of interest" description="Disordered" evidence="13">
    <location>
        <begin position="1644"/>
        <end position="1706"/>
    </location>
</feature>
<feature type="compositionally biased region" description="Basic residues" evidence="13">
    <location>
        <begin position="1644"/>
        <end position="1655"/>
    </location>
</feature>
<dbReference type="InterPro" id="IPR027417">
    <property type="entry name" value="P-loop_NTPase"/>
</dbReference>
<feature type="compositionally biased region" description="Basic residues" evidence="13">
    <location>
        <begin position="151"/>
        <end position="161"/>
    </location>
</feature>
<feature type="compositionally biased region" description="Basic and acidic residues" evidence="13">
    <location>
        <begin position="463"/>
        <end position="472"/>
    </location>
</feature>
<comment type="subcellular location">
    <subcellularLocation>
        <location evidence="1">Cytoplasm</location>
    </subcellularLocation>
</comment>
<feature type="compositionally biased region" description="Polar residues" evidence="13">
    <location>
        <begin position="1418"/>
        <end position="1431"/>
    </location>
</feature>
<feature type="compositionally biased region" description="Low complexity" evidence="13">
    <location>
        <begin position="695"/>
        <end position="706"/>
    </location>
</feature>
<evidence type="ECO:0000256" key="7">
    <source>
        <dbReference type="ARBA" id="ARBA00022723"/>
    </source>
</evidence>
<reference evidence="15" key="1">
    <citation type="journal article" date="2023" name="bioRxiv">
        <title>Scaffold-level genome assemblies of two parasitoid biocontrol wasps reveal the parthenogenesis mechanism and an associated novel virus.</title>
        <authorList>
            <person name="Inwood S."/>
            <person name="Skelly J."/>
            <person name="Guhlin J."/>
            <person name="Harrop T."/>
            <person name="Goldson S."/>
            <person name="Dearden P."/>
        </authorList>
    </citation>
    <scope>NUCLEOTIDE SEQUENCE</scope>
    <source>
        <strain evidence="15">Lincoln</strain>
        <tissue evidence="15">Whole body</tissue>
    </source>
</reference>
<dbReference type="Gene3D" id="2.40.30.10">
    <property type="entry name" value="Translation factors"/>
    <property type="match status" value="2"/>
</dbReference>
<feature type="compositionally biased region" description="Basic residues" evidence="13">
    <location>
        <begin position="33"/>
        <end position="43"/>
    </location>
</feature>
<feature type="compositionally biased region" description="Basic and acidic residues" evidence="13">
    <location>
        <begin position="274"/>
        <end position="291"/>
    </location>
</feature>
<feature type="compositionally biased region" description="Acidic residues" evidence="13">
    <location>
        <begin position="649"/>
        <end position="658"/>
    </location>
</feature>
<feature type="compositionally biased region" description="Basic residues" evidence="13">
    <location>
        <begin position="210"/>
        <end position="219"/>
    </location>
</feature>
<dbReference type="InterPro" id="IPR005225">
    <property type="entry name" value="Small_GTP-bd"/>
</dbReference>
<dbReference type="EMBL" id="JAQQBR010001833">
    <property type="protein sequence ID" value="KAK0163321.1"/>
    <property type="molecule type" value="Genomic_DNA"/>
</dbReference>
<dbReference type="CDD" id="cd01887">
    <property type="entry name" value="IF2_eIF5B"/>
    <property type="match status" value="1"/>
</dbReference>
<dbReference type="SUPFAM" id="SSF52540">
    <property type="entry name" value="P-loop containing nucleoside triphosphate hydrolases"/>
    <property type="match status" value="1"/>
</dbReference>
<dbReference type="SUPFAM" id="SSF52156">
    <property type="entry name" value="Initiation factor IF2/eIF5b, domain 3"/>
    <property type="match status" value="1"/>
</dbReference>
<dbReference type="SUPFAM" id="SSF50447">
    <property type="entry name" value="Translation proteins"/>
    <property type="match status" value="1"/>
</dbReference>
<dbReference type="NCBIfam" id="TIGR00231">
    <property type="entry name" value="small_GTP"/>
    <property type="match status" value="1"/>
</dbReference>
<proteinExistence type="inferred from homology"/>
<evidence type="ECO:0000256" key="1">
    <source>
        <dbReference type="ARBA" id="ARBA00004496"/>
    </source>
</evidence>
<keyword evidence="7" id="KW-0479">Metal-binding</keyword>
<keyword evidence="8" id="KW-0547">Nucleotide-binding</keyword>
<feature type="compositionally biased region" description="Basic and acidic residues" evidence="13">
    <location>
        <begin position="485"/>
        <end position="506"/>
    </location>
</feature>
<feature type="region of interest" description="Disordered" evidence="13">
    <location>
        <begin position="1"/>
        <end position="506"/>
    </location>
</feature>
<feature type="compositionally biased region" description="Acidic residues" evidence="13">
    <location>
        <begin position="256"/>
        <end position="273"/>
    </location>
</feature>
<dbReference type="Gene3D" id="3.40.50.300">
    <property type="entry name" value="P-loop containing nucleotide triphosphate hydrolases"/>
    <property type="match status" value="1"/>
</dbReference>
<evidence type="ECO:0000256" key="10">
    <source>
        <dbReference type="ARBA" id="ARBA00022917"/>
    </source>
</evidence>
<feature type="compositionally biased region" description="Low complexity" evidence="13">
    <location>
        <begin position="1508"/>
        <end position="1521"/>
    </location>
</feature>
<dbReference type="Proteomes" id="UP001168972">
    <property type="component" value="Unassembled WGS sequence"/>
</dbReference>
<dbReference type="EC" id="3.6.5.3" evidence="3"/>
<dbReference type="GO" id="GO:0003743">
    <property type="term" value="F:translation initiation factor activity"/>
    <property type="evidence" value="ECO:0007669"/>
    <property type="project" value="UniProtKB-KW"/>
</dbReference>
<sequence>MGKAKKGKRSGKDDEMESDVDIDEQSVAESVKSKSKTKDKKKKKGDDVDDLVDELTELKVDKSKGKKGKKSKRGDDDSDDDDNSVSLKSQKGKGRKVNNDDDDDDDNNSGFDSETEVKSKSKGKKNQVKKGFAALELNSGAESDNEVLPKAKAKPKKKRGKKTDDFDDDNDVDQNDIDNLATKIDVKNKTNSKKNKKKNDDESEDDIPKPKGKTKKGKKVSVSDDDDDENEFNILPNKTSKAKAKTIKSGFALLDVEGDDDDDVDNDDNDDEEPSKSEDESEKLHYEERPKGKPQQQTQKNQEPQGKKGKKGKKKQDSDDEIEKALAELEMEYSGKKIDIKSEQPSEAIIENEEIKTKKEKENVNESKIGSTKETNNAEGNELDGEDGSTVKSAAQKKKEKKEREKQKKLSQKKAETSKKVDSVEGTKESSVEKQPISVEKSEEPIDGEEDGEDGKKKKKKGAKEDPKDKGKGPGRKMLAAMQEALKKAKEDEERAKKEEEERIRQEELREKARLEQLQLEQERKEKKKLKEKQRKERLKAEGKLLTTKQKQDRARAQAMLEALKAQGMEIPDVGEKKQRQRPSLGTRLRPNKIKQQTSQEDKEDQVQVEIVDQQSQSQEKVDESERKTSIVEVAIVPEVTEEVKDSWDADSTEDEQENEKSDEIIKEKGVINRNKMELTKKAKDKVEVKKKVQVVESSGSDSDSGSGDGSESESDEGSDDDEDDNSVDDKLTDAEKKRERARLRIQNRRIEAEKKKTLDDLRAAVVCVLGHVDTGKTKILDKLRRTNVQDGEAGGITQQIGATNVPIDAIRESTKHVKGFADKVFKIPGLLIIDTPGHESFSNLRNRGSSLCDIAVLVVDIMHGLEPQTLESIGLLKAKKCPFVVALNKIDRLYDWQTMNRKDIQDIIKSQAPNTQREFEKRSKDVILEFAEQGLNAALFYENPDPRSYVSLVPTSAITGEGMGNLLALIVDACQGPLAKRLMFSEELQATVLEVKALPGLGTTIDCILVNGTLKEGETMIVAGTDGPIVTQIRSLLMPQPLKELRVKNAYIEYREIKAAQGVKIAAKDLDKAIAGLNLQIAQKPDEVDLLREEIAKELSKALGNIKLAERGVFVQASTLGALEALLDFLRSSKIPYAGIRIGPVVKKDVMKASIMLEHDSQYATILAFDVKIERDAQDLADSLGVKIFQADIIYHLFDKFTAYREELKQRKRDEHKHIAVFPCKLKILPQFIFNSRDPIVMGVMVEAGIIKEGTPVCVPSKDLSTATLRNIEAVTGLSGGGGGGGEGAFSTISTGNNNISGSLTALSPVTARTTSGNTGSRIQGVKCHQTPPPPPSLAPPQYPAPPRPPSRNGGDETRIARAGSCRIRDTTTSNGTSSRGLLPPRAGWPVRSTAATSSITSNCSSTPTRWDERVSVSPTTSIRSFSGTPSASSNVNEIQSSSSTSLLSSISSSSALTTPTLAHRLQQQQHLATTVVPGRWPDRLELRGGNIVIPMSNTNNFNVQQSRPPSSASSGSSTSNLARVHGHDHTRPLPPPRLMETPPLISTIAPLTAPLTPLSTSSSFRTNSRIPLVNSLNDSSILSTSRNTEQLRTTPAVGEVTLTVPRPDGDRIVNEYVETPFRQVTTTPTSHINHKCLKNERRHNHHHHHHHHQQQQQQQQQQLQHQQQLRQQNKQNERTQNPQRHQTHLLQSSLPSSQQPITKQPVSFTKEPAANALGSANLGGIVRPNDTSLSIICDYCGRCKCESCREPPPLPSRWLCDNSCFCSAETALDYVSCLCCVKGLFYHCADSGSGVGDTEGGGSCADEPCSCSGSRRTARWACLTALTMVLPCLMCYWPLKGCVAVCEACYARHAAQGCRCDPSVIGAINNGGSGSGGGGGGRQQHHSGTQNSLLVSRDSRDPEKRLLDPVTPEL</sequence>
<feature type="compositionally biased region" description="Low complexity" evidence="13">
    <location>
        <begin position="1691"/>
        <end position="1702"/>
    </location>
</feature>
<keyword evidence="5" id="KW-0963">Cytoplasm</keyword>
<reference evidence="15" key="2">
    <citation type="submission" date="2023-03" db="EMBL/GenBank/DDBJ databases">
        <authorList>
            <person name="Inwood S.N."/>
            <person name="Skelly J.G."/>
            <person name="Guhlin J."/>
            <person name="Harrop T.W.R."/>
            <person name="Goldson S.G."/>
            <person name="Dearden P.K."/>
        </authorList>
    </citation>
    <scope>NUCLEOTIDE SEQUENCE</scope>
    <source>
        <strain evidence="15">Lincoln</strain>
        <tissue evidence="15">Whole body</tissue>
    </source>
</reference>
<feature type="region of interest" description="Disordered" evidence="13">
    <location>
        <begin position="1876"/>
        <end position="1916"/>
    </location>
</feature>
<evidence type="ECO:0000256" key="6">
    <source>
        <dbReference type="ARBA" id="ARBA00022540"/>
    </source>
</evidence>
<dbReference type="Pfam" id="PF11987">
    <property type="entry name" value="IF-2"/>
    <property type="match status" value="1"/>
</dbReference>
<feature type="compositionally biased region" description="Basic and acidic residues" evidence="13">
    <location>
        <begin position="728"/>
        <end position="737"/>
    </location>
</feature>
<evidence type="ECO:0000256" key="13">
    <source>
        <dbReference type="SAM" id="MobiDB-lite"/>
    </source>
</evidence>
<evidence type="ECO:0000259" key="14">
    <source>
        <dbReference type="PROSITE" id="PS51722"/>
    </source>
</evidence>
<dbReference type="GO" id="GO:0046872">
    <property type="term" value="F:metal ion binding"/>
    <property type="evidence" value="ECO:0007669"/>
    <property type="project" value="UniProtKB-KW"/>
</dbReference>
<accession>A0AA39F5N1</accession>
<feature type="compositionally biased region" description="Polar residues" evidence="13">
    <location>
        <begin position="370"/>
        <end position="379"/>
    </location>
</feature>
<dbReference type="PROSITE" id="PS51722">
    <property type="entry name" value="G_TR_2"/>
    <property type="match status" value="1"/>
</dbReference>
<feature type="compositionally biased region" description="Basic and acidic residues" evidence="13">
    <location>
        <begin position="1899"/>
        <end position="1909"/>
    </location>
</feature>
<feature type="compositionally biased region" description="Basic and acidic residues" evidence="13">
    <location>
        <begin position="659"/>
        <end position="691"/>
    </location>
</feature>
<feature type="compositionally biased region" description="Acidic residues" evidence="13">
    <location>
        <begin position="711"/>
        <end position="727"/>
    </location>
</feature>
<dbReference type="InterPro" id="IPR000795">
    <property type="entry name" value="T_Tr_GTP-bd_dom"/>
</dbReference>
<dbReference type="InterPro" id="IPR015760">
    <property type="entry name" value="TIF_IF2"/>
</dbReference>
<feature type="compositionally biased region" description="Basic and acidic residues" evidence="13">
    <location>
        <begin position="620"/>
        <end position="630"/>
    </location>
</feature>
<keyword evidence="6" id="KW-0396">Initiation factor</keyword>
<dbReference type="FunFam" id="2.40.30.10:FF:000013">
    <property type="entry name" value="eukaryotic translation initiation factor 5B"/>
    <property type="match status" value="1"/>
</dbReference>
<dbReference type="PRINTS" id="PR00315">
    <property type="entry name" value="ELONGATNFCT"/>
</dbReference>
<feature type="compositionally biased region" description="Acidic residues" evidence="13">
    <location>
        <begin position="165"/>
        <end position="176"/>
    </location>
</feature>
<feature type="compositionally biased region" description="Polar residues" evidence="13">
    <location>
        <begin position="1395"/>
        <end position="1410"/>
    </location>
</feature>
<dbReference type="GO" id="GO:0005739">
    <property type="term" value="C:mitochondrion"/>
    <property type="evidence" value="ECO:0007669"/>
    <property type="project" value="TreeGrafter"/>
</dbReference>
<evidence type="ECO:0000256" key="9">
    <source>
        <dbReference type="ARBA" id="ARBA00022801"/>
    </source>
</evidence>
<dbReference type="PANTHER" id="PTHR43381:SF4">
    <property type="entry name" value="EUKARYOTIC TRANSLATION INITIATION FACTOR 5B"/>
    <property type="match status" value="1"/>
</dbReference>
<evidence type="ECO:0000256" key="8">
    <source>
        <dbReference type="ARBA" id="ARBA00022741"/>
    </source>
</evidence>
<keyword evidence="16" id="KW-1185">Reference proteome</keyword>
<dbReference type="Pfam" id="PF05210">
    <property type="entry name" value="Sprouty"/>
    <property type="match status" value="1"/>
</dbReference>
<dbReference type="NCBIfam" id="NF003078">
    <property type="entry name" value="PRK04004.1"/>
    <property type="match status" value="1"/>
</dbReference>
<dbReference type="InterPro" id="IPR009000">
    <property type="entry name" value="Transl_B-barrel_sf"/>
</dbReference>
<dbReference type="Pfam" id="PF00009">
    <property type="entry name" value="GTP_EFTU"/>
    <property type="match status" value="1"/>
</dbReference>
<comment type="caution">
    <text evidence="15">The sequence shown here is derived from an EMBL/GenBank/DDBJ whole genome shotgun (WGS) entry which is preliminary data.</text>
</comment>
<dbReference type="FunFam" id="3.40.50.300:FF:000112">
    <property type="entry name" value="Eukaryotic translation initiation factor 5B"/>
    <property type="match status" value="1"/>
</dbReference>
<feature type="compositionally biased region" description="Polar residues" evidence="13">
    <location>
        <begin position="1312"/>
        <end position="1323"/>
    </location>
</feature>
<keyword evidence="9" id="KW-0378">Hydrolase</keyword>
<comment type="similarity">
    <text evidence="2">Belongs to the TRAFAC class translation factor GTPase superfamily. Classic translation factor GTPase family. IF-2 subfamily.</text>
</comment>
<dbReference type="Gene3D" id="3.40.50.10050">
    <property type="entry name" value="Translation initiation factor IF- 2, domain 3"/>
    <property type="match status" value="1"/>
</dbReference>
<evidence type="ECO:0000313" key="16">
    <source>
        <dbReference type="Proteomes" id="UP001168972"/>
    </source>
</evidence>
<dbReference type="InterPro" id="IPR023115">
    <property type="entry name" value="TIF_IF2_dom3"/>
</dbReference>
<dbReference type="GO" id="GO:0016020">
    <property type="term" value="C:membrane"/>
    <property type="evidence" value="ECO:0007669"/>
    <property type="project" value="InterPro"/>
</dbReference>
<feature type="compositionally biased region" description="Basic and acidic residues" evidence="13">
    <location>
        <begin position="323"/>
        <end position="344"/>
    </location>
</feature>
<feature type="region of interest" description="Disordered" evidence="13">
    <location>
        <begin position="525"/>
        <end position="737"/>
    </location>
</feature>
<dbReference type="PANTHER" id="PTHR43381">
    <property type="entry name" value="TRANSLATION INITIATION FACTOR IF-2-RELATED"/>
    <property type="match status" value="1"/>
</dbReference>
<feature type="region of interest" description="Disordered" evidence="13">
    <location>
        <begin position="1499"/>
        <end position="1544"/>
    </location>
</feature>
<evidence type="ECO:0000313" key="15">
    <source>
        <dbReference type="EMBL" id="KAK0163321.1"/>
    </source>
</evidence>
<feature type="region of interest" description="Disordered" evidence="13">
    <location>
        <begin position="1312"/>
        <end position="1439"/>
    </location>
</feature>
<name>A0AA39F5N1_MICHY</name>
<dbReference type="CDD" id="cd03703">
    <property type="entry name" value="aeIF5B_II"/>
    <property type="match status" value="1"/>
</dbReference>
<feature type="compositionally biased region" description="Pro residues" evidence="13">
    <location>
        <begin position="1332"/>
        <end position="1351"/>
    </location>
</feature>
<dbReference type="InterPro" id="IPR036925">
    <property type="entry name" value="TIF_IF2_dom3_sf"/>
</dbReference>
<feature type="compositionally biased region" description="Acidic residues" evidence="13">
    <location>
        <begin position="14"/>
        <end position="26"/>
    </location>
</feature>
<feature type="compositionally biased region" description="Basic and acidic residues" evidence="13">
    <location>
        <begin position="353"/>
        <end position="365"/>
    </location>
</feature>
<keyword evidence="10" id="KW-0648">Protein biosynthesis</keyword>
<dbReference type="Pfam" id="PF14578">
    <property type="entry name" value="GTP_EFTU_D4"/>
    <property type="match status" value="1"/>
</dbReference>
<organism evidence="15 16">
    <name type="scientific">Microctonus hyperodae</name>
    <name type="common">Parasitoid wasp</name>
    <dbReference type="NCBI Taxonomy" id="165561"/>
    <lineage>
        <taxon>Eukaryota</taxon>
        <taxon>Metazoa</taxon>
        <taxon>Ecdysozoa</taxon>
        <taxon>Arthropoda</taxon>
        <taxon>Hexapoda</taxon>
        <taxon>Insecta</taxon>
        <taxon>Pterygota</taxon>
        <taxon>Neoptera</taxon>
        <taxon>Endopterygota</taxon>
        <taxon>Hymenoptera</taxon>
        <taxon>Apocrita</taxon>
        <taxon>Ichneumonoidea</taxon>
        <taxon>Braconidae</taxon>
        <taxon>Euphorinae</taxon>
        <taxon>Microctonus</taxon>
    </lineage>
</organism>
<protein>
    <recommendedName>
        <fullName evidence="4">Eukaryotic translation initiation factor 5B</fullName>
        <ecNumber evidence="3">3.6.5.3</ecNumber>
    </recommendedName>
    <alternativeName>
        <fullName evidence="12">Translation initiation factor IF-2</fullName>
    </alternativeName>
</protein>
<dbReference type="InterPro" id="IPR007875">
    <property type="entry name" value="Sprouty"/>
</dbReference>
<keyword evidence="11" id="KW-0342">GTP-binding</keyword>
<dbReference type="GO" id="GO:0003924">
    <property type="term" value="F:GTPase activity"/>
    <property type="evidence" value="ECO:0007669"/>
    <property type="project" value="InterPro"/>
</dbReference>
<feature type="compositionally biased region" description="Low complexity" evidence="13">
    <location>
        <begin position="1656"/>
        <end position="1675"/>
    </location>
</feature>
<dbReference type="PROSITE" id="PS51227">
    <property type="entry name" value="SPR"/>
    <property type="match status" value="1"/>
</dbReference>
<dbReference type="GO" id="GO:0005525">
    <property type="term" value="F:GTP binding"/>
    <property type="evidence" value="ECO:0007669"/>
    <property type="project" value="UniProtKB-KW"/>
</dbReference>
<feature type="compositionally biased region" description="Low complexity" evidence="13">
    <location>
        <begin position="293"/>
        <end position="304"/>
    </location>
</feature>
<feature type="compositionally biased region" description="Basic and acidic residues" evidence="13">
    <location>
        <begin position="402"/>
        <end position="432"/>
    </location>
</feature>
<evidence type="ECO:0000256" key="12">
    <source>
        <dbReference type="ARBA" id="ARBA00032478"/>
    </source>
</evidence>
<evidence type="ECO:0000256" key="11">
    <source>
        <dbReference type="ARBA" id="ARBA00023134"/>
    </source>
</evidence>
<dbReference type="GO" id="GO:0009966">
    <property type="term" value="P:regulation of signal transduction"/>
    <property type="evidence" value="ECO:0007669"/>
    <property type="project" value="InterPro"/>
</dbReference>
<evidence type="ECO:0000256" key="5">
    <source>
        <dbReference type="ARBA" id="ARBA00022490"/>
    </source>
</evidence>
<evidence type="ECO:0000256" key="4">
    <source>
        <dbReference type="ARBA" id="ARBA00013824"/>
    </source>
</evidence>
<dbReference type="InterPro" id="IPR029459">
    <property type="entry name" value="EFTU-type"/>
</dbReference>
<feature type="compositionally biased region" description="Polar residues" evidence="13">
    <location>
        <begin position="1372"/>
        <end position="1381"/>
    </location>
</feature>
<evidence type="ECO:0000256" key="2">
    <source>
        <dbReference type="ARBA" id="ARBA00007733"/>
    </source>
</evidence>
<feature type="domain" description="Tr-type G" evidence="14">
    <location>
        <begin position="762"/>
        <end position="979"/>
    </location>
</feature>
<evidence type="ECO:0000256" key="3">
    <source>
        <dbReference type="ARBA" id="ARBA00011986"/>
    </source>
</evidence>
<feature type="compositionally biased region" description="Low complexity" evidence="13">
    <location>
        <begin position="608"/>
        <end position="619"/>
    </location>
</feature>
<gene>
    <name evidence="15" type="ORF">PV327_007016</name>
</gene>
<feature type="compositionally biased region" description="Basic residues" evidence="13">
    <location>
        <begin position="526"/>
        <end position="538"/>
    </location>
</feature>